<protein>
    <submittedName>
        <fullName evidence="1">Uncharacterized protein</fullName>
    </submittedName>
</protein>
<gene>
    <name evidence="1" type="ORF">ACFOU2_02985</name>
</gene>
<evidence type="ECO:0000313" key="1">
    <source>
        <dbReference type="EMBL" id="MFC3882499.1"/>
    </source>
</evidence>
<proteinExistence type="predicted"/>
<reference evidence="2" key="1">
    <citation type="journal article" date="2019" name="Int. J. Syst. Evol. Microbiol.">
        <title>The Global Catalogue of Microorganisms (GCM) 10K type strain sequencing project: providing services to taxonomists for standard genome sequencing and annotation.</title>
        <authorList>
            <consortium name="The Broad Institute Genomics Platform"/>
            <consortium name="The Broad Institute Genome Sequencing Center for Infectious Disease"/>
            <person name="Wu L."/>
            <person name="Ma J."/>
        </authorList>
    </citation>
    <scope>NUCLEOTIDE SEQUENCE [LARGE SCALE GENOMIC DNA]</scope>
    <source>
        <strain evidence="2">CCUG 61889</strain>
    </source>
</reference>
<dbReference type="EMBL" id="JBHRZT010000018">
    <property type="protein sequence ID" value="MFC3882499.1"/>
    <property type="molecule type" value="Genomic_DNA"/>
</dbReference>
<organism evidence="1 2">
    <name type="scientific">Bacillus songklensis</name>
    <dbReference type="NCBI Taxonomy" id="1069116"/>
    <lineage>
        <taxon>Bacteria</taxon>
        <taxon>Bacillati</taxon>
        <taxon>Bacillota</taxon>
        <taxon>Bacilli</taxon>
        <taxon>Bacillales</taxon>
        <taxon>Bacillaceae</taxon>
        <taxon>Bacillus</taxon>
    </lineage>
</organism>
<comment type="caution">
    <text evidence="1">The sequence shown here is derived from an EMBL/GenBank/DDBJ whole genome shotgun (WGS) entry which is preliminary data.</text>
</comment>
<dbReference type="Proteomes" id="UP001595752">
    <property type="component" value="Unassembled WGS sequence"/>
</dbReference>
<dbReference type="RefSeq" id="WP_377912039.1">
    <property type="nucleotide sequence ID" value="NZ_JBHRZT010000018.1"/>
</dbReference>
<sequence length="67" mass="8152">MAARLAFRLPGEKWLQIRRVAHDTVELKICFDKVHKPDEFVCRIHEDEFIQIILRELEHRLINEKKE</sequence>
<accession>A0ABV8AXV5</accession>
<evidence type="ECO:0000313" key="2">
    <source>
        <dbReference type="Proteomes" id="UP001595752"/>
    </source>
</evidence>
<name>A0ABV8AXV5_9BACI</name>
<keyword evidence="2" id="KW-1185">Reference proteome</keyword>